<dbReference type="RefSeq" id="XP_018267660.1">
    <property type="nucleotide sequence ID" value="XM_018418359.1"/>
</dbReference>
<dbReference type="Gene3D" id="1.20.1280.50">
    <property type="match status" value="1"/>
</dbReference>
<reference evidence="2 3" key="1">
    <citation type="journal article" date="2015" name="Front. Microbiol.">
        <title>Genome sequence of the plant growth promoting endophytic yeast Rhodotorula graminis WP1.</title>
        <authorList>
            <person name="Firrincieli A."/>
            <person name="Otillar R."/>
            <person name="Salamov A."/>
            <person name="Schmutz J."/>
            <person name="Khan Z."/>
            <person name="Redman R.S."/>
            <person name="Fleck N.D."/>
            <person name="Lindquist E."/>
            <person name="Grigoriev I.V."/>
            <person name="Doty S.L."/>
        </authorList>
    </citation>
    <scope>NUCLEOTIDE SEQUENCE [LARGE SCALE GENOMIC DNA]</scope>
    <source>
        <strain evidence="2 3">WP1</strain>
    </source>
</reference>
<feature type="domain" description="F-box" evidence="1">
    <location>
        <begin position="10"/>
        <end position="58"/>
    </location>
</feature>
<dbReference type="InterPro" id="IPR036047">
    <property type="entry name" value="F-box-like_dom_sf"/>
</dbReference>
<dbReference type="OMA" id="YATSPPC"/>
<sequence>MADTPAQPAILRLPVELHLRILLDPTLSYFDLHRFSRVCKHFRRLQQNSQLDSRLFRRGYPVDRKRFGPRNHPAKRGHKVAFHPVLNLVSLSRPDLDEADIACYGSRAGRDDGDDDDGNAAPRYYKPLDLPVANEYATSPPCAKLMFLAGTEPVIADAGGVRVRSVIEVVTAMWASPAPAEVQIQEMLQREGDGEDECDWAELREGLIEEPGDMSMWETLGDNTFWAGMRRAICVQDGVVGLEPNPFD</sequence>
<dbReference type="Pfam" id="PF12937">
    <property type="entry name" value="F-box-like"/>
    <property type="match status" value="1"/>
</dbReference>
<organism evidence="2 3">
    <name type="scientific">Rhodotorula graminis (strain WP1)</name>
    <dbReference type="NCBI Taxonomy" id="578459"/>
    <lineage>
        <taxon>Eukaryota</taxon>
        <taxon>Fungi</taxon>
        <taxon>Dikarya</taxon>
        <taxon>Basidiomycota</taxon>
        <taxon>Pucciniomycotina</taxon>
        <taxon>Microbotryomycetes</taxon>
        <taxon>Sporidiobolales</taxon>
        <taxon>Sporidiobolaceae</taxon>
        <taxon>Rhodotorula</taxon>
    </lineage>
</organism>
<dbReference type="EMBL" id="KQ474092">
    <property type="protein sequence ID" value="KPV71611.1"/>
    <property type="molecule type" value="Genomic_DNA"/>
</dbReference>
<evidence type="ECO:0000259" key="1">
    <source>
        <dbReference type="Pfam" id="PF12937"/>
    </source>
</evidence>
<evidence type="ECO:0000313" key="3">
    <source>
        <dbReference type="Proteomes" id="UP000053890"/>
    </source>
</evidence>
<name>A0A0P9GFP1_RHOGW</name>
<proteinExistence type="predicted"/>
<accession>A0A0P9GFP1</accession>
<evidence type="ECO:0000313" key="2">
    <source>
        <dbReference type="EMBL" id="KPV71611.1"/>
    </source>
</evidence>
<gene>
    <name evidence="2" type="ORF">RHOBADRAFT_56460</name>
</gene>
<dbReference type="InterPro" id="IPR001810">
    <property type="entry name" value="F-box_dom"/>
</dbReference>
<dbReference type="AlphaFoldDB" id="A0A0P9GFP1"/>
<dbReference type="GeneID" id="28978806"/>
<dbReference type="OrthoDB" id="2521082at2759"/>
<dbReference type="CDD" id="cd09917">
    <property type="entry name" value="F-box_SF"/>
    <property type="match status" value="1"/>
</dbReference>
<dbReference type="Proteomes" id="UP000053890">
    <property type="component" value="Unassembled WGS sequence"/>
</dbReference>
<dbReference type="SUPFAM" id="SSF81383">
    <property type="entry name" value="F-box domain"/>
    <property type="match status" value="1"/>
</dbReference>
<protein>
    <recommendedName>
        <fullName evidence="1">F-box domain-containing protein</fullName>
    </recommendedName>
</protein>
<keyword evidence="3" id="KW-1185">Reference proteome</keyword>